<keyword evidence="1" id="KW-0675">Receptor</keyword>
<organism evidence="5 6">
    <name type="scientific">Brachypteracias leptosomus</name>
    <name type="common">short-legged ground-roller</name>
    <dbReference type="NCBI Taxonomy" id="135165"/>
    <lineage>
        <taxon>Eukaryota</taxon>
        <taxon>Metazoa</taxon>
        <taxon>Chordata</taxon>
        <taxon>Craniata</taxon>
        <taxon>Vertebrata</taxon>
        <taxon>Euteleostomi</taxon>
        <taxon>Archelosauria</taxon>
        <taxon>Archosauria</taxon>
        <taxon>Dinosauria</taxon>
        <taxon>Saurischia</taxon>
        <taxon>Theropoda</taxon>
        <taxon>Coelurosauria</taxon>
        <taxon>Aves</taxon>
        <taxon>Neognathae</taxon>
        <taxon>Neoaves</taxon>
        <taxon>Telluraves</taxon>
        <taxon>Coraciimorphae</taxon>
        <taxon>Coraciiformes</taxon>
        <taxon>Brachypteraciidae</taxon>
        <taxon>Brachypteracias</taxon>
    </lineage>
</organism>
<feature type="domain" description="Frizzled/Smoothened 7TM" evidence="4">
    <location>
        <begin position="3"/>
        <end position="44"/>
    </location>
</feature>
<dbReference type="Pfam" id="PF01534">
    <property type="entry name" value="Frizzled"/>
    <property type="match status" value="1"/>
</dbReference>
<dbReference type="Proteomes" id="UP000520535">
    <property type="component" value="Unassembled WGS sequence"/>
</dbReference>
<dbReference type="InterPro" id="IPR000539">
    <property type="entry name" value="Frizzled/Smoothened_7TM"/>
</dbReference>
<feature type="transmembrane region" description="Helical" evidence="3">
    <location>
        <begin position="12"/>
        <end position="31"/>
    </location>
</feature>
<evidence type="ECO:0000256" key="2">
    <source>
        <dbReference type="SAM" id="MobiDB-lite"/>
    </source>
</evidence>
<keyword evidence="3" id="KW-0812">Transmembrane</keyword>
<feature type="non-terminal residue" evidence="5">
    <location>
        <position position="198"/>
    </location>
</feature>
<comment type="caution">
    <text evidence="5">The sequence shown here is derived from an EMBL/GenBank/DDBJ whole genome shotgun (WGS) entry which is preliminary data.</text>
</comment>
<dbReference type="AlphaFoldDB" id="A0A7L2V3M9"/>
<reference evidence="5 6" key="1">
    <citation type="submission" date="2019-09" db="EMBL/GenBank/DDBJ databases">
        <title>Bird 10,000 Genomes (B10K) Project - Family phase.</title>
        <authorList>
            <person name="Zhang G."/>
        </authorList>
    </citation>
    <scope>NUCLEOTIDE SEQUENCE [LARGE SCALE GENOMIC DNA]</scope>
    <source>
        <strain evidence="5">B10K-DU-012-52</strain>
    </source>
</reference>
<name>A0A7L2V3M9_9AVES</name>
<proteinExistence type="predicted"/>
<keyword evidence="3" id="KW-0472">Membrane</keyword>
<feature type="non-terminal residue" evidence="5">
    <location>
        <position position="1"/>
    </location>
</feature>
<feature type="region of interest" description="Disordered" evidence="2">
    <location>
        <begin position="74"/>
        <end position="103"/>
    </location>
</feature>
<dbReference type="EMBL" id="VYZX01003232">
    <property type="protein sequence ID" value="NXS52338.1"/>
    <property type="molecule type" value="Genomic_DNA"/>
</dbReference>
<evidence type="ECO:0000259" key="4">
    <source>
        <dbReference type="Pfam" id="PF01534"/>
    </source>
</evidence>
<feature type="compositionally biased region" description="Basic and acidic residues" evidence="2">
    <location>
        <begin position="149"/>
        <end position="170"/>
    </location>
</feature>
<sequence>VTQMSRPDLILFLMKYLMALVVGIPSVFWVGSKKTCFEWASFFHGRRKKEAVNESRQVLQEPDFAQSLLRDPNTPIIRKSRGTSTQGTSTHASSTQLAMMDDQRSKAGSVHSKVSSYHGSLHRSRDGRYTPCSYRGVEDRLPHGSMSRLTDHSRHSSCHRLNEQSRHSSARDLSSNPMTHITHGTSMNRVIEEDGTSA</sequence>
<feature type="compositionally biased region" description="Polar residues" evidence="2">
    <location>
        <begin position="82"/>
        <end position="97"/>
    </location>
</feature>
<accession>A0A7L2V3M9</accession>
<keyword evidence="6" id="KW-1185">Reference proteome</keyword>
<evidence type="ECO:0000313" key="6">
    <source>
        <dbReference type="Proteomes" id="UP000520535"/>
    </source>
</evidence>
<dbReference type="GO" id="GO:0016020">
    <property type="term" value="C:membrane"/>
    <property type="evidence" value="ECO:0007669"/>
    <property type="project" value="InterPro"/>
</dbReference>
<dbReference type="Gene3D" id="1.20.1070.10">
    <property type="entry name" value="Rhodopsin 7-helix transmembrane proteins"/>
    <property type="match status" value="1"/>
</dbReference>
<protein>
    <submittedName>
        <fullName evidence="5">FZD3 protein</fullName>
    </submittedName>
</protein>
<dbReference type="GO" id="GO:0007166">
    <property type="term" value="P:cell surface receptor signaling pathway"/>
    <property type="evidence" value="ECO:0007669"/>
    <property type="project" value="InterPro"/>
</dbReference>
<evidence type="ECO:0000256" key="1">
    <source>
        <dbReference type="ARBA" id="ARBA00023170"/>
    </source>
</evidence>
<gene>
    <name evidence="5" type="primary">Fzd3</name>
    <name evidence="5" type="ORF">BRALEP_R12376</name>
</gene>
<feature type="compositionally biased region" description="Polar residues" evidence="2">
    <location>
        <begin position="171"/>
        <end position="188"/>
    </location>
</feature>
<keyword evidence="3" id="KW-1133">Transmembrane helix</keyword>
<evidence type="ECO:0000313" key="5">
    <source>
        <dbReference type="EMBL" id="NXS52338.1"/>
    </source>
</evidence>
<feature type="region of interest" description="Disordered" evidence="2">
    <location>
        <begin position="136"/>
        <end position="198"/>
    </location>
</feature>
<evidence type="ECO:0000256" key="3">
    <source>
        <dbReference type="SAM" id="Phobius"/>
    </source>
</evidence>
<dbReference type="OrthoDB" id="10053709at2759"/>